<sequence>MRRCSASGTKLPPGYMGIPFLGELLSFLWYFKIARHPDDYINSIRHKYGDGVGLYRTHLFGSPSIIVCTPSANKFVLQDANNFSSGWHNEIVGTTSLVAVDGDSHIRVRSFVVKAINRPDSLRRITLAIQPRVTTALQSWVKKGRVTMFKEAKKVTFENIGKYFASFESGPVLDNLDVLFKGLIYGFRVSPINLPGTKFQCTPRTLTTFLFHS</sequence>
<dbReference type="PANTHER" id="PTHR24286">
    <property type="entry name" value="CYTOCHROME P450 26"/>
    <property type="match status" value="1"/>
</dbReference>
<keyword evidence="2" id="KW-0408">Iron</keyword>
<dbReference type="PANTHER" id="PTHR24286:SF12">
    <property type="entry name" value="CYTOCHROME P450 FAMILY PROTEIN, EXPRESSED"/>
    <property type="match status" value="1"/>
</dbReference>
<dbReference type="GO" id="GO:0016705">
    <property type="term" value="F:oxidoreductase activity, acting on paired donors, with incorporation or reduction of molecular oxygen"/>
    <property type="evidence" value="ECO:0007669"/>
    <property type="project" value="InterPro"/>
</dbReference>
<evidence type="ECO:0000313" key="3">
    <source>
        <dbReference type="EMBL" id="CAI9787265.1"/>
    </source>
</evidence>
<name>A0AAD2AFX4_9LAMI</name>
<dbReference type="GO" id="GO:0004497">
    <property type="term" value="F:monooxygenase activity"/>
    <property type="evidence" value="ECO:0007669"/>
    <property type="project" value="InterPro"/>
</dbReference>
<keyword evidence="1" id="KW-0479">Metal-binding</keyword>
<evidence type="ECO:0000256" key="2">
    <source>
        <dbReference type="ARBA" id="ARBA00023004"/>
    </source>
</evidence>
<dbReference type="AlphaFoldDB" id="A0AAD2AFX4"/>
<accession>A0AAD2AFX4</accession>
<evidence type="ECO:0000256" key="1">
    <source>
        <dbReference type="ARBA" id="ARBA00022723"/>
    </source>
</evidence>
<dbReference type="GO" id="GO:0005506">
    <property type="term" value="F:iron ion binding"/>
    <property type="evidence" value="ECO:0007669"/>
    <property type="project" value="InterPro"/>
</dbReference>
<dbReference type="GO" id="GO:0020037">
    <property type="term" value="F:heme binding"/>
    <property type="evidence" value="ECO:0007669"/>
    <property type="project" value="InterPro"/>
</dbReference>
<evidence type="ECO:0000313" key="4">
    <source>
        <dbReference type="Proteomes" id="UP000834106"/>
    </source>
</evidence>
<proteinExistence type="predicted"/>
<protein>
    <recommendedName>
        <fullName evidence="5">Cytochrome P450</fullName>
    </recommendedName>
</protein>
<gene>
    <name evidence="3" type="ORF">FPE_LOCUS34695</name>
</gene>
<dbReference type="SUPFAM" id="SSF48264">
    <property type="entry name" value="Cytochrome P450"/>
    <property type="match status" value="1"/>
</dbReference>
<dbReference type="GO" id="GO:0016125">
    <property type="term" value="P:sterol metabolic process"/>
    <property type="evidence" value="ECO:0007669"/>
    <property type="project" value="TreeGrafter"/>
</dbReference>
<dbReference type="GO" id="GO:0010268">
    <property type="term" value="P:brassinosteroid homeostasis"/>
    <property type="evidence" value="ECO:0007669"/>
    <property type="project" value="TreeGrafter"/>
</dbReference>
<dbReference type="Proteomes" id="UP000834106">
    <property type="component" value="Chromosome 23"/>
</dbReference>
<dbReference type="GO" id="GO:0016132">
    <property type="term" value="P:brassinosteroid biosynthetic process"/>
    <property type="evidence" value="ECO:0007669"/>
    <property type="project" value="TreeGrafter"/>
</dbReference>
<dbReference type="EMBL" id="OU503058">
    <property type="protein sequence ID" value="CAI9787265.1"/>
    <property type="molecule type" value="Genomic_DNA"/>
</dbReference>
<reference evidence="3" key="1">
    <citation type="submission" date="2023-05" db="EMBL/GenBank/DDBJ databases">
        <authorList>
            <person name="Huff M."/>
        </authorList>
    </citation>
    <scope>NUCLEOTIDE SEQUENCE</scope>
</reference>
<dbReference type="InterPro" id="IPR036396">
    <property type="entry name" value="Cyt_P450_sf"/>
</dbReference>
<organism evidence="3 4">
    <name type="scientific">Fraxinus pennsylvanica</name>
    <dbReference type="NCBI Taxonomy" id="56036"/>
    <lineage>
        <taxon>Eukaryota</taxon>
        <taxon>Viridiplantae</taxon>
        <taxon>Streptophyta</taxon>
        <taxon>Embryophyta</taxon>
        <taxon>Tracheophyta</taxon>
        <taxon>Spermatophyta</taxon>
        <taxon>Magnoliopsida</taxon>
        <taxon>eudicotyledons</taxon>
        <taxon>Gunneridae</taxon>
        <taxon>Pentapetalae</taxon>
        <taxon>asterids</taxon>
        <taxon>lamiids</taxon>
        <taxon>Lamiales</taxon>
        <taxon>Oleaceae</taxon>
        <taxon>Oleeae</taxon>
        <taxon>Fraxinus</taxon>
    </lineage>
</organism>
<evidence type="ECO:0008006" key="5">
    <source>
        <dbReference type="Google" id="ProtNLM"/>
    </source>
</evidence>
<keyword evidence="4" id="KW-1185">Reference proteome</keyword>
<dbReference type="Gene3D" id="1.10.630.10">
    <property type="entry name" value="Cytochrome P450"/>
    <property type="match status" value="1"/>
</dbReference>